<keyword evidence="1" id="KW-1185">Reference proteome</keyword>
<name>A0A915KJJ7_ROMCU</name>
<dbReference type="AlphaFoldDB" id="A0A915KJJ7"/>
<evidence type="ECO:0000313" key="2">
    <source>
        <dbReference type="WBParaSite" id="nRc.2.0.1.t38186-RA"/>
    </source>
</evidence>
<protein>
    <submittedName>
        <fullName evidence="2">Uncharacterized protein</fullName>
    </submittedName>
</protein>
<sequence length="198" mass="22571">MRKTAFPDEKDRDLCLTTYTSKQVFTPMRKSYDVSEINSLRFYHNLQTCNYAMENDSNSLTHVGECVKCENLNNKESGIETKIEIDTIGHIQNITLNFAKANKQILRSLGRSAVVVQDVEIATGDQFATVDTRLNGSDAAQGPHLFDVADERCYFQTFQFRIDGMQTADQMFEENLVRLRQTDHRFAVDDESGHLLTS</sequence>
<dbReference type="Proteomes" id="UP000887565">
    <property type="component" value="Unplaced"/>
</dbReference>
<accession>A0A915KJJ7</accession>
<proteinExistence type="predicted"/>
<reference evidence="2" key="1">
    <citation type="submission" date="2022-11" db="UniProtKB">
        <authorList>
            <consortium name="WormBaseParasite"/>
        </authorList>
    </citation>
    <scope>IDENTIFICATION</scope>
</reference>
<evidence type="ECO:0000313" key="1">
    <source>
        <dbReference type="Proteomes" id="UP000887565"/>
    </source>
</evidence>
<dbReference type="WBParaSite" id="nRc.2.0.1.t38186-RA">
    <property type="protein sequence ID" value="nRc.2.0.1.t38186-RA"/>
    <property type="gene ID" value="nRc.2.0.1.g38186"/>
</dbReference>
<organism evidence="1 2">
    <name type="scientific">Romanomermis culicivorax</name>
    <name type="common">Nematode worm</name>
    <dbReference type="NCBI Taxonomy" id="13658"/>
    <lineage>
        <taxon>Eukaryota</taxon>
        <taxon>Metazoa</taxon>
        <taxon>Ecdysozoa</taxon>
        <taxon>Nematoda</taxon>
        <taxon>Enoplea</taxon>
        <taxon>Dorylaimia</taxon>
        <taxon>Mermithida</taxon>
        <taxon>Mermithoidea</taxon>
        <taxon>Mermithidae</taxon>
        <taxon>Romanomermis</taxon>
    </lineage>
</organism>